<dbReference type="Proteomes" id="UP000076947">
    <property type="component" value="Unassembled WGS sequence"/>
</dbReference>
<dbReference type="InterPro" id="IPR050396">
    <property type="entry name" value="Glycosyltr_51/Transpeptidase"/>
</dbReference>
<dbReference type="EMBL" id="LSTQ01000023">
    <property type="protein sequence ID" value="OAH26662.1"/>
    <property type="molecule type" value="Genomic_DNA"/>
</dbReference>
<feature type="region of interest" description="Disordered" evidence="14">
    <location>
        <begin position="748"/>
        <end position="801"/>
    </location>
</feature>
<organism evidence="17 18">
    <name type="scientific">Corynebacterium stationis</name>
    <dbReference type="NCBI Taxonomy" id="1705"/>
    <lineage>
        <taxon>Bacteria</taxon>
        <taxon>Bacillati</taxon>
        <taxon>Actinomycetota</taxon>
        <taxon>Actinomycetes</taxon>
        <taxon>Mycobacteriales</taxon>
        <taxon>Corynebacteriaceae</taxon>
        <taxon>Corynebacterium</taxon>
    </lineage>
</organism>
<dbReference type="AlphaFoldDB" id="A0A177ICY8"/>
<dbReference type="Pfam" id="PF00912">
    <property type="entry name" value="Transgly"/>
    <property type="match status" value="1"/>
</dbReference>
<keyword evidence="3" id="KW-0121">Carboxypeptidase</keyword>
<reference evidence="18" key="1">
    <citation type="submission" date="2016-02" db="EMBL/GenBank/DDBJ databases">
        <authorList>
            <person name="Kaur G."/>
            <person name="Nair G.R."/>
            <person name="Mayilraj S."/>
        </authorList>
    </citation>
    <scope>NUCLEOTIDE SEQUENCE [LARGE SCALE GENOMIC DNA]</scope>
    <source>
        <strain evidence="18">GA-15</strain>
    </source>
</reference>
<keyword evidence="11" id="KW-0961">Cell wall biogenesis/degradation</keyword>
<comment type="similarity">
    <text evidence="2">In the N-terminal section; belongs to the glycosyltransferase 51 family.</text>
</comment>
<evidence type="ECO:0000256" key="12">
    <source>
        <dbReference type="ARBA" id="ARBA00034000"/>
    </source>
</evidence>
<dbReference type="GO" id="GO:0008658">
    <property type="term" value="F:penicillin binding"/>
    <property type="evidence" value="ECO:0007669"/>
    <property type="project" value="InterPro"/>
</dbReference>
<dbReference type="OrthoDB" id="9766909at2"/>
<dbReference type="GO" id="GO:0009252">
    <property type="term" value="P:peptidoglycan biosynthetic process"/>
    <property type="evidence" value="ECO:0007669"/>
    <property type="project" value="UniProtKB-KW"/>
</dbReference>
<dbReference type="FunFam" id="1.10.3810.10:FF:000001">
    <property type="entry name" value="Penicillin-binding protein 1A"/>
    <property type="match status" value="1"/>
</dbReference>
<dbReference type="GO" id="GO:0006508">
    <property type="term" value="P:proteolysis"/>
    <property type="evidence" value="ECO:0007669"/>
    <property type="project" value="UniProtKB-KW"/>
</dbReference>
<name>A0A177ICY8_9CORY</name>
<dbReference type="GO" id="GO:0009002">
    <property type="term" value="F:serine-type D-Ala-D-Ala carboxypeptidase activity"/>
    <property type="evidence" value="ECO:0007669"/>
    <property type="project" value="UniProtKB-EC"/>
</dbReference>
<feature type="compositionally biased region" description="Low complexity" evidence="14">
    <location>
        <begin position="766"/>
        <end position="789"/>
    </location>
</feature>
<dbReference type="GO" id="GO:0071555">
    <property type="term" value="P:cell wall organization"/>
    <property type="evidence" value="ECO:0007669"/>
    <property type="project" value="UniProtKB-KW"/>
</dbReference>
<evidence type="ECO:0000256" key="10">
    <source>
        <dbReference type="ARBA" id="ARBA00023268"/>
    </source>
</evidence>
<evidence type="ECO:0000256" key="6">
    <source>
        <dbReference type="ARBA" id="ARBA00022679"/>
    </source>
</evidence>
<keyword evidence="5" id="KW-0328">Glycosyltransferase</keyword>
<comment type="catalytic activity">
    <reaction evidence="13">
        <text>[GlcNAc-(1-&gt;4)-Mur2Ac(oyl-L-Ala-gamma-D-Glu-L-Lys-D-Ala-D-Ala)](n)-di-trans,octa-cis-undecaprenyl diphosphate + beta-D-GlcNAc-(1-&gt;4)-Mur2Ac(oyl-L-Ala-gamma-D-Glu-L-Lys-D-Ala-D-Ala)-di-trans,octa-cis-undecaprenyl diphosphate = [GlcNAc-(1-&gt;4)-Mur2Ac(oyl-L-Ala-gamma-D-Glu-L-Lys-D-Ala-D-Ala)](n+1)-di-trans,octa-cis-undecaprenyl diphosphate + di-trans,octa-cis-undecaprenyl diphosphate + H(+)</text>
        <dbReference type="Rhea" id="RHEA:23708"/>
        <dbReference type="Rhea" id="RHEA-COMP:9602"/>
        <dbReference type="Rhea" id="RHEA-COMP:9603"/>
        <dbReference type="ChEBI" id="CHEBI:15378"/>
        <dbReference type="ChEBI" id="CHEBI:58405"/>
        <dbReference type="ChEBI" id="CHEBI:60033"/>
        <dbReference type="ChEBI" id="CHEBI:78435"/>
        <dbReference type="EC" id="2.4.99.28"/>
    </reaction>
</comment>
<evidence type="ECO:0000256" key="7">
    <source>
        <dbReference type="ARBA" id="ARBA00022801"/>
    </source>
</evidence>
<dbReference type="Pfam" id="PF00905">
    <property type="entry name" value="Transpeptidase"/>
    <property type="match status" value="1"/>
</dbReference>
<feature type="domain" description="Penicillin-binding protein transpeptidase" evidence="15">
    <location>
        <begin position="357"/>
        <end position="610"/>
    </location>
</feature>
<dbReference type="InterPro" id="IPR001460">
    <property type="entry name" value="PCN-bd_Tpept"/>
</dbReference>
<accession>A0A177ICY8</accession>
<dbReference type="PANTHER" id="PTHR32282:SF33">
    <property type="entry name" value="PEPTIDOGLYCAN GLYCOSYLTRANSFERASE"/>
    <property type="match status" value="1"/>
</dbReference>
<evidence type="ECO:0000256" key="2">
    <source>
        <dbReference type="ARBA" id="ARBA00007739"/>
    </source>
</evidence>
<gene>
    <name evidence="17" type="ORF">AYJ05_04295</name>
</gene>
<protein>
    <submittedName>
        <fullName evidence="17">Penicillin-binding protein</fullName>
    </submittedName>
</protein>
<comment type="similarity">
    <text evidence="1">In the C-terminal section; belongs to the transpeptidase family.</text>
</comment>
<dbReference type="InterPro" id="IPR023346">
    <property type="entry name" value="Lysozyme-like_dom_sf"/>
</dbReference>
<evidence type="ECO:0000256" key="8">
    <source>
        <dbReference type="ARBA" id="ARBA00022960"/>
    </source>
</evidence>
<evidence type="ECO:0000313" key="18">
    <source>
        <dbReference type="Proteomes" id="UP000076947"/>
    </source>
</evidence>
<evidence type="ECO:0000259" key="15">
    <source>
        <dbReference type="Pfam" id="PF00905"/>
    </source>
</evidence>
<keyword evidence="8" id="KW-0133">Cell shape</keyword>
<dbReference type="Gene3D" id="3.30.10.20">
    <property type="match status" value="1"/>
</dbReference>
<dbReference type="STRING" id="1705.CA21670_00800"/>
<dbReference type="GO" id="GO:0030288">
    <property type="term" value="C:outer membrane-bounded periplasmic space"/>
    <property type="evidence" value="ECO:0007669"/>
    <property type="project" value="TreeGrafter"/>
</dbReference>
<evidence type="ECO:0000256" key="13">
    <source>
        <dbReference type="ARBA" id="ARBA00049902"/>
    </source>
</evidence>
<keyword evidence="10" id="KW-0511">Multifunctional enzyme</keyword>
<comment type="catalytic activity">
    <reaction evidence="12">
        <text>Preferential cleavage: (Ac)2-L-Lys-D-Ala-|-D-Ala. Also transpeptidation of peptidyl-alanyl moieties that are N-acyl substituents of D-alanine.</text>
        <dbReference type="EC" id="3.4.16.4"/>
    </reaction>
</comment>
<sequence length="813" mass="86420">MGVKALGRISLVTVIIGVLVAVALAPAASLSGVAVATASDAMESDIEALEAGNIPGVTTIRDSEGNNMAYLFNQRRHPVEPDQISQNMKDAIVSIEDHRFYEHEGVDIQGNFRALATNVLAGGVSQGASTLNQQYVKNYLLLVDATTDEERQAATEQSIPRKLREIRMAAEIDRTLSKDEILANYLNLVPFGNHAYGIEAAARTYFGVSANELTLPQSAMLAGMVQSSEYLNPYTNTEEVLKRRATVLQSMVGNGYISQAEADEANTDSLGVLDRPSTLPNGCIGAGDRGFFCDYVLEYLDERGITTEELARGGYTIDTTLNPVVQDRAKESVNAQTSSDAAGVASVMNVVRPSETDRDVLAMVSSRTYGLDLDQNETLLPQPYSMVGNGAGSVFKVFTAAAAVEAGYGIKNMLDVPTRYDAEGLGFGGADNCPANRYCVENAGTYKPRMTFEEALAHSPNTTFIQLEEQVGIEATVDMAVKLGLRSYAKEGSFNEDYSLADYAKEAPMGSFTLGPTAVNPLELSNVGATLAAHGTWCEPDPIGHITDRNGNEVYVESTPCERVMDSGAADALANAMTADAHIGTAEAAANQMGWNGQIAAKTGTTESNQSAAFLGFNSGLSAAPYIYNDGTNTSSLCTSPVRQCDNGTLFGGTEPARTFFGMATQLQSATSGTISDYDRAYDSGKSTGLLESVRGRSESSARQKLEGEGYRVRVISVPDAQASGTVVRALKGSDGLADGAEITLQISDGSGYTAPDTSDSNTQDSGNGNNGESNSRNNGRSNGRGNRNPQPLISQDDIDDFTNELRRTFGFN</sequence>
<keyword evidence="6" id="KW-0808">Transferase</keyword>
<dbReference type="PANTHER" id="PTHR32282">
    <property type="entry name" value="BINDING PROTEIN TRANSPEPTIDASE, PUTATIVE-RELATED"/>
    <property type="match status" value="1"/>
</dbReference>
<evidence type="ECO:0000256" key="5">
    <source>
        <dbReference type="ARBA" id="ARBA00022676"/>
    </source>
</evidence>
<dbReference type="CDD" id="cd06577">
    <property type="entry name" value="PASTA_pknB"/>
    <property type="match status" value="1"/>
</dbReference>
<keyword evidence="7" id="KW-0378">Hydrolase</keyword>
<keyword evidence="9" id="KW-0573">Peptidoglycan synthesis</keyword>
<evidence type="ECO:0000256" key="14">
    <source>
        <dbReference type="SAM" id="MobiDB-lite"/>
    </source>
</evidence>
<feature type="compositionally biased region" description="Polar residues" evidence="14">
    <location>
        <begin position="748"/>
        <end position="765"/>
    </location>
</feature>
<feature type="domain" description="Glycosyl transferase family 51" evidence="16">
    <location>
        <begin position="71"/>
        <end position="251"/>
    </location>
</feature>
<dbReference type="SUPFAM" id="SSF56601">
    <property type="entry name" value="beta-lactamase/transpeptidase-like"/>
    <property type="match status" value="1"/>
</dbReference>
<dbReference type="InterPro" id="IPR036950">
    <property type="entry name" value="PBP_transglycosylase"/>
</dbReference>
<dbReference type="InterPro" id="IPR005543">
    <property type="entry name" value="PASTA_dom"/>
</dbReference>
<keyword evidence="18" id="KW-1185">Reference proteome</keyword>
<evidence type="ECO:0000256" key="11">
    <source>
        <dbReference type="ARBA" id="ARBA00023316"/>
    </source>
</evidence>
<dbReference type="Gene3D" id="3.40.710.10">
    <property type="entry name" value="DD-peptidase/beta-lactamase superfamily"/>
    <property type="match status" value="1"/>
</dbReference>
<dbReference type="GO" id="GO:0008360">
    <property type="term" value="P:regulation of cell shape"/>
    <property type="evidence" value="ECO:0007669"/>
    <property type="project" value="UniProtKB-KW"/>
</dbReference>
<evidence type="ECO:0000259" key="16">
    <source>
        <dbReference type="Pfam" id="PF00912"/>
    </source>
</evidence>
<dbReference type="SUPFAM" id="SSF53955">
    <property type="entry name" value="Lysozyme-like"/>
    <property type="match status" value="1"/>
</dbReference>
<dbReference type="Gene3D" id="1.10.3810.10">
    <property type="entry name" value="Biosynthetic peptidoglycan transglycosylase-like"/>
    <property type="match status" value="1"/>
</dbReference>
<proteinExistence type="inferred from homology"/>
<evidence type="ECO:0000256" key="1">
    <source>
        <dbReference type="ARBA" id="ARBA00007090"/>
    </source>
</evidence>
<comment type="caution">
    <text evidence="17">The sequence shown here is derived from an EMBL/GenBank/DDBJ whole genome shotgun (WGS) entry which is preliminary data.</text>
</comment>
<dbReference type="InterPro" id="IPR012338">
    <property type="entry name" value="Beta-lactam/transpept-like"/>
</dbReference>
<evidence type="ECO:0000256" key="9">
    <source>
        <dbReference type="ARBA" id="ARBA00022984"/>
    </source>
</evidence>
<keyword evidence="4" id="KW-0645">Protease</keyword>
<evidence type="ECO:0000256" key="3">
    <source>
        <dbReference type="ARBA" id="ARBA00022645"/>
    </source>
</evidence>
<evidence type="ECO:0000256" key="4">
    <source>
        <dbReference type="ARBA" id="ARBA00022670"/>
    </source>
</evidence>
<dbReference type="GO" id="GO:0008955">
    <property type="term" value="F:peptidoglycan glycosyltransferase activity"/>
    <property type="evidence" value="ECO:0007669"/>
    <property type="project" value="UniProtKB-EC"/>
</dbReference>
<evidence type="ECO:0000313" key="17">
    <source>
        <dbReference type="EMBL" id="OAH26662.1"/>
    </source>
</evidence>
<dbReference type="InterPro" id="IPR001264">
    <property type="entry name" value="Glyco_trans_51"/>
</dbReference>